<comment type="similarity">
    <text evidence="1">Belongs to the ABC transporter superfamily.</text>
</comment>
<sequence>MKNDPAIRVSNVSKSYRLYERPFDRAKEALHPFKKKYHTPFHALHDVSFSVGKGEILGIIGENGSGKSTLLQIIAGIAQPSSGNVEVNGRLTGLFEISAGFDPEFTGRQNVYMKSAVIGLSKKEIDERFNDIASFADIGEFMDQPVKTYSSGMQARLGFAVTTSVDPDILILDEVFSVGDQHFQQKAVKRMMELIEGDTTVLFCTHGLYRINEICGLTVWIDKGKIRELGKSSEVTSRYIAFMEEKEKKALEKKPPDTPMEKQTPEVIVEKVIVTDKHGNPLETVNHKDTIVIEIHTRRQGEPIEGHLGVGVRKENETGWFFLHSAKHAGHSPFVFSGSQAVKVVMPSFPIMSGSYKAIGFSADSQATIVFDQAESKKFVVHSERPELGVVWIEHEWKLTDSAQT</sequence>
<dbReference type="GO" id="GO:0016020">
    <property type="term" value="C:membrane"/>
    <property type="evidence" value="ECO:0007669"/>
    <property type="project" value="InterPro"/>
</dbReference>
<proteinExistence type="inferred from homology"/>
<dbReference type="GO" id="GO:0005524">
    <property type="term" value="F:ATP binding"/>
    <property type="evidence" value="ECO:0007669"/>
    <property type="project" value="UniProtKB-KW"/>
</dbReference>
<reference evidence="6" key="1">
    <citation type="submission" date="2019-01" db="EMBL/GenBank/DDBJ databases">
        <authorList>
            <consortium name="Genoscope - CEA"/>
            <person name="William W."/>
        </authorList>
    </citation>
    <scope>NUCLEOTIDE SEQUENCE</scope>
    <source>
        <strain evidence="6">CR-1</strain>
    </source>
</reference>
<dbReference type="CDD" id="cd03220">
    <property type="entry name" value="ABC_KpsT_Wzt"/>
    <property type="match status" value="1"/>
</dbReference>
<dbReference type="Pfam" id="PF00005">
    <property type="entry name" value="ABC_tran"/>
    <property type="match status" value="1"/>
</dbReference>
<dbReference type="AlphaFoldDB" id="A0A484HJI9"/>
<feature type="domain" description="ABC transporter" evidence="5">
    <location>
        <begin position="7"/>
        <end position="248"/>
    </location>
</feature>
<dbReference type="InterPro" id="IPR050683">
    <property type="entry name" value="Bact_Polysacc_Export_ATP-bd"/>
</dbReference>
<gene>
    <name evidence="6" type="ORF">EPICR_100065</name>
</gene>
<evidence type="ECO:0000256" key="3">
    <source>
        <dbReference type="ARBA" id="ARBA00022741"/>
    </source>
</evidence>
<dbReference type="SUPFAM" id="SSF52540">
    <property type="entry name" value="P-loop containing nucleoside triphosphate hydrolases"/>
    <property type="match status" value="1"/>
</dbReference>
<protein>
    <submittedName>
        <fullName evidence="6">ABC transporter ATP-binding protein</fullName>
    </submittedName>
</protein>
<dbReference type="PROSITE" id="PS50893">
    <property type="entry name" value="ABC_TRANSPORTER_2"/>
    <property type="match status" value="1"/>
</dbReference>
<dbReference type="GO" id="GO:0016887">
    <property type="term" value="F:ATP hydrolysis activity"/>
    <property type="evidence" value="ECO:0007669"/>
    <property type="project" value="InterPro"/>
</dbReference>
<dbReference type="InterPro" id="IPR015860">
    <property type="entry name" value="ABC_transpr_TagH-like"/>
</dbReference>
<dbReference type="PROSITE" id="PS00211">
    <property type="entry name" value="ABC_TRANSPORTER_1"/>
    <property type="match status" value="1"/>
</dbReference>
<evidence type="ECO:0000256" key="2">
    <source>
        <dbReference type="ARBA" id="ARBA00022448"/>
    </source>
</evidence>
<dbReference type="PANTHER" id="PTHR46743:SF2">
    <property type="entry name" value="TEICHOIC ACIDS EXPORT ATP-BINDING PROTEIN TAGH"/>
    <property type="match status" value="1"/>
</dbReference>
<keyword evidence="3" id="KW-0547">Nucleotide-binding</keyword>
<dbReference type="GO" id="GO:0140359">
    <property type="term" value="F:ABC-type transporter activity"/>
    <property type="evidence" value="ECO:0007669"/>
    <property type="project" value="InterPro"/>
</dbReference>
<name>A0A484HJI9_9BACT</name>
<evidence type="ECO:0000259" key="5">
    <source>
        <dbReference type="PROSITE" id="PS50893"/>
    </source>
</evidence>
<dbReference type="EMBL" id="CAACVI010000002">
    <property type="protein sequence ID" value="VEN73019.1"/>
    <property type="molecule type" value="Genomic_DNA"/>
</dbReference>
<organism evidence="6">
    <name type="scientific">uncultured Desulfobacteraceae bacterium</name>
    <dbReference type="NCBI Taxonomy" id="218296"/>
    <lineage>
        <taxon>Bacteria</taxon>
        <taxon>Pseudomonadati</taxon>
        <taxon>Thermodesulfobacteriota</taxon>
        <taxon>Desulfobacteria</taxon>
        <taxon>Desulfobacterales</taxon>
        <taxon>Desulfobacteraceae</taxon>
        <taxon>environmental samples</taxon>
    </lineage>
</organism>
<evidence type="ECO:0000256" key="1">
    <source>
        <dbReference type="ARBA" id="ARBA00005417"/>
    </source>
</evidence>
<keyword evidence="2" id="KW-0813">Transport</keyword>
<dbReference type="Gene3D" id="3.40.50.300">
    <property type="entry name" value="P-loop containing nucleotide triphosphate hydrolases"/>
    <property type="match status" value="1"/>
</dbReference>
<keyword evidence="4 6" id="KW-0067">ATP-binding</keyword>
<dbReference type="InterPro" id="IPR027417">
    <property type="entry name" value="P-loop_NTPase"/>
</dbReference>
<dbReference type="InterPro" id="IPR003439">
    <property type="entry name" value="ABC_transporter-like_ATP-bd"/>
</dbReference>
<accession>A0A484HJI9</accession>
<dbReference type="PANTHER" id="PTHR46743">
    <property type="entry name" value="TEICHOIC ACIDS EXPORT ATP-BINDING PROTEIN TAGH"/>
    <property type="match status" value="1"/>
</dbReference>
<dbReference type="SMART" id="SM00382">
    <property type="entry name" value="AAA"/>
    <property type="match status" value="1"/>
</dbReference>
<evidence type="ECO:0000313" key="6">
    <source>
        <dbReference type="EMBL" id="VEN73019.1"/>
    </source>
</evidence>
<evidence type="ECO:0000256" key="4">
    <source>
        <dbReference type="ARBA" id="ARBA00022840"/>
    </source>
</evidence>
<dbReference type="InterPro" id="IPR003593">
    <property type="entry name" value="AAA+_ATPase"/>
</dbReference>
<dbReference type="InterPro" id="IPR017871">
    <property type="entry name" value="ABC_transporter-like_CS"/>
</dbReference>